<protein>
    <recommendedName>
        <fullName evidence="4">Membrane-bound metallopeptidase</fullName>
    </recommendedName>
</protein>
<keyword evidence="3" id="KW-1185">Reference proteome</keyword>
<dbReference type="RefSeq" id="WP_007786111.1">
    <property type="nucleotide sequence ID" value="NZ_CM001441.1"/>
</dbReference>
<dbReference type="STRING" id="768710.DesyoDRAFT_4309"/>
<evidence type="ECO:0000313" key="3">
    <source>
        <dbReference type="Proteomes" id="UP000005104"/>
    </source>
</evidence>
<name>H5XY54_9FIRM</name>
<evidence type="ECO:0000313" key="2">
    <source>
        <dbReference type="EMBL" id="EHQ91264.1"/>
    </source>
</evidence>
<accession>H5XY54</accession>
<dbReference type="eggNOG" id="COG3170">
    <property type="taxonomic scope" value="Bacteria"/>
</dbReference>
<keyword evidence="1" id="KW-0175">Coiled coil</keyword>
<evidence type="ECO:0008006" key="4">
    <source>
        <dbReference type="Google" id="ProtNLM"/>
    </source>
</evidence>
<reference evidence="2 3" key="1">
    <citation type="submission" date="2011-11" db="EMBL/GenBank/DDBJ databases">
        <title>The Noncontiguous Finished genome of Desulfosporosinus youngiae DSM 17734.</title>
        <authorList>
            <consortium name="US DOE Joint Genome Institute (JGI-PGF)"/>
            <person name="Lucas S."/>
            <person name="Han J."/>
            <person name="Lapidus A."/>
            <person name="Cheng J.-F."/>
            <person name="Goodwin L."/>
            <person name="Pitluck S."/>
            <person name="Peters L."/>
            <person name="Ovchinnikova G."/>
            <person name="Lu M."/>
            <person name="Land M.L."/>
            <person name="Hauser L."/>
            <person name="Pester M."/>
            <person name="Spring S."/>
            <person name="Ollivier B."/>
            <person name="Rattei T."/>
            <person name="Klenk H.-P."/>
            <person name="Wagner M."/>
            <person name="Loy A."/>
            <person name="Woyke T.J."/>
        </authorList>
    </citation>
    <scope>NUCLEOTIDE SEQUENCE [LARGE SCALE GENOMIC DNA]</scope>
    <source>
        <strain evidence="2 3">DSM 17734</strain>
    </source>
</reference>
<dbReference type="HOGENOM" id="CLU_062996_0_0_9"/>
<sequence>MNNVISKRTPLVIAAEINTIKHQTSRVLLANAIEIGRRLKEAKDLFPHGEWGDWLKESVSYSQRTAQRLIQLFQEYGKKQLASLDSNDGSNASLVTHLTYTQAIILLRIPEEEREEFIEKHDIESMTKSELQQAVKDRDQAIEDKNALQKDLDAKSSEITQLTDQAKRLKKQVEDCQANYVAEQEKVTSTLKELEAAAKEEVPSAKETAELENKLQAEKSQSPISKADAQFTIHRDVILNAFNELSQILSALNRIDPEIKENYREKLHTLLQNLAKQIEVWPPIVKTNLEINTGSSGS</sequence>
<dbReference type="InterPro" id="IPR021451">
    <property type="entry name" value="DUF3102"/>
</dbReference>
<evidence type="ECO:0000256" key="1">
    <source>
        <dbReference type="SAM" id="Coils"/>
    </source>
</evidence>
<dbReference type="EMBL" id="CM001441">
    <property type="protein sequence ID" value="EHQ91264.1"/>
    <property type="molecule type" value="Genomic_DNA"/>
</dbReference>
<proteinExistence type="predicted"/>
<dbReference type="Pfam" id="PF11300">
    <property type="entry name" value="DUF3102"/>
    <property type="match status" value="1"/>
</dbReference>
<organism evidence="2 3">
    <name type="scientific">Desulfosporosinus youngiae DSM 17734</name>
    <dbReference type="NCBI Taxonomy" id="768710"/>
    <lineage>
        <taxon>Bacteria</taxon>
        <taxon>Bacillati</taxon>
        <taxon>Bacillota</taxon>
        <taxon>Clostridia</taxon>
        <taxon>Eubacteriales</taxon>
        <taxon>Desulfitobacteriaceae</taxon>
        <taxon>Desulfosporosinus</taxon>
    </lineage>
</organism>
<gene>
    <name evidence="2" type="ORF">DesyoDRAFT_4309</name>
</gene>
<dbReference type="AlphaFoldDB" id="H5XY54"/>
<dbReference type="Proteomes" id="UP000005104">
    <property type="component" value="Chromosome"/>
</dbReference>
<dbReference type="OrthoDB" id="1690026at2"/>
<feature type="coiled-coil region" evidence="1">
    <location>
        <begin position="131"/>
        <end position="186"/>
    </location>
</feature>